<dbReference type="Proteomes" id="UP000294937">
    <property type="component" value="Unassembled WGS sequence"/>
</dbReference>
<evidence type="ECO:0000313" key="3">
    <source>
        <dbReference type="Proteomes" id="UP000294937"/>
    </source>
</evidence>
<sequence>MMSSCKETEPLIQLLLDGELNEIETKRVKDHINSCMKCRKQAQEMILLFHSLDEIGMEERIRQRRLFMIPAKWIAVCMSVSFLLLLSPIESKQAEEESLPLTSVKQIGQENSKLWDMLVLATTSEKLHIPKNDSLQVVQPMELDTSLQTDTAWVYPSAMPFFQKGDQSWMNRINRLILVKVPDHETFQTFLSSTGIQMESEEWGDRELNFPVSIIIQKGDQTHFETFHFPDNESGVTTYFEKFAAQDP</sequence>
<organism evidence="2 3">
    <name type="scientific">Hazenella coriacea</name>
    <dbReference type="NCBI Taxonomy" id="1179467"/>
    <lineage>
        <taxon>Bacteria</taxon>
        <taxon>Bacillati</taxon>
        <taxon>Bacillota</taxon>
        <taxon>Bacilli</taxon>
        <taxon>Bacillales</taxon>
        <taxon>Thermoactinomycetaceae</taxon>
        <taxon>Hazenella</taxon>
    </lineage>
</organism>
<name>A0A4R3L7V7_9BACL</name>
<dbReference type="InterPro" id="IPR027383">
    <property type="entry name" value="Znf_put"/>
</dbReference>
<proteinExistence type="predicted"/>
<dbReference type="Pfam" id="PF13490">
    <property type="entry name" value="zf-HC2"/>
    <property type="match status" value="1"/>
</dbReference>
<protein>
    <submittedName>
        <fullName evidence="2">Putative zinc finger protein</fullName>
    </submittedName>
</protein>
<comment type="caution">
    <text evidence="2">The sequence shown here is derived from an EMBL/GenBank/DDBJ whole genome shotgun (WGS) entry which is preliminary data.</text>
</comment>
<dbReference type="EMBL" id="SMAG01000003">
    <property type="protein sequence ID" value="TCS95070.1"/>
    <property type="molecule type" value="Genomic_DNA"/>
</dbReference>
<evidence type="ECO:0000313" key="2">
    <source>
        <dbReference type="EMBL" id="TCS95070.1"/>
    </source>
</evidence>
<evidence type="ECO:0000259" key="1">
    <source>
        <dbReference type="Pfam" id="PF13490"/>
    </source>
</evidence>
<keyword evidence="3" id="KW-1185">Reference proteome</keyword>
<accession>A0A4R3L7V7</accession>
<reference evidence="2 3" key="1">
    <citation type="submission" date="2019-03" db="EMBL/GenBank/DDBJ databases">
        <title>Genomic Encyclopedia of Type Strains, Phase IV (KMG-IV): sequencing the most valuable type-strain genomes for metagenomic binning, comparative biology and taxonomic classification.</title>
        <authorList>
            <person name="Goeker M."/>
        </authorList>
    </citation>
    <scope>NUCLEOTIDE SEQUENCE [LARGE SCALE GENOMIC DNA]</scope>
    <source>
        <strain evidence="2 3">DSM 45707</strain>
    </source>
</reference>
<gene>
    <name evidence="2" type="ORF">EDD58_103496</name>
</gene>
<feature type="domain" description="Putative zinc-finger" evidence="1">
    <location>
        <begin position="5"/>
        <end position="39"/>
    </location>
</feature>
<dbReference type="AlphaFoldDB" id="A0A4R3L7V7"/>